<sequence>MVRTLGAKDISPKTRVAVVAFLTTLSKKGRLRYFKKLFRLRRTAIELIWGLRDNPAALVLPRRPYPLQKTRLTAKKVGERVATVPICQRQTLCSLEMSFAIPRSTLQRYLICAALLQE</sequence>
<organism evidence="1 2">
    <name type="scientific">Phytophthora infestans</name>
    <name type="common">Potato late blight agent</name>
    <name type="synonym">Botrytis infestans</name>
    <dbReference type="NCBI Taxonomy" id="4787"/>
    <lineage>
        <taxon>Eukaryota</taxon>
        <taxon>Sar</taxon>
        <taxon>Stramenopiles</taxon>
        <taxon>Oomycota</taxon>
        <taxon>Peronosporomycetes</taxon>
        <taxon>Peronosporales</taxon>
        <taxon>Peronosporaceae</taxon>
        <taxon>Phytophthora</taxon>
    </lineage>
</organism>
<gene>
    <name evidence="1" type="ORF">GN244_ATG05277</name>
</gene>
<dbReference type="Proteomes" id="UP000602510">
    <property type="component" value="Unassembled WGS sequence"/>
</dbReference>
<accession>A0A833TFB5</accession>
<dbReference type="AlphaFoldDB" id="A0A833TFB5"/>
<protein>
    <submittedName>
        <fullName evidence="1">Uncharacterized protein</fullName>
    </submittedName>
</protein>
<evidence type="ECO:0000313" key="1">
    <source>
        <dbReference type="EMBL" id="KAF4042385.1"/>
    </source>
</evidence>
<dbReference type="EMBL" id="WSZM01000101">
    <property type="protein sequence ID" value="KAF4042385.1"/>
    <property type="molecule type" value="Genomic_DNA"/>
</dbReference>
<keyword evidence="2" id="KW-1185">Reference proteome</keyword>
<reference evidence="1" key="1">
    <citation type="submission" date="2020-04" db="EMBL/GenBank/DDBJ databases">
        <title>Hybrid Assembly of Korean Phytophthora infestans isolates.</title>
        <authorList>
            <person name="Prokchorchik M."/>
            <person name="Lee Y."/>
            <person name="Seo J."/>
            <person name="Cho J.-H."/>
            <person name="Park Y.-E."/>
            <person name="Jang D.-C."/>
            <person name="Im J.-S."/>
            <person name="Choi J.-G."/>
            <person name="Park H.-J."/>
            <person name="Lee G.-B."/>
            <person name="Lee Y.-G."/>
            <person name="Hong S.-Y."/>
            <person name="Cho K."/>
            <person name="Sohn K.H."/>
        </authorList>
    </citation>
    <scope>NUCLEOTIDE SEQUENCE</scope>
    <source>
        <strain evidence="1">KR_1_A1</strain>
    </source>
</reference>
<evidence type="ECO:0000313" key="2">
    <source>
        <dbReference type="Proteomes" id="UP000602510"/>
    </source>
</evidence>
<name>A0A833TFB5_PHYIN</name>
<comment type="caution">
    <text evidence="1">The sequence shown here is derived from an EMBL/GenBank/DDBJ whole genome shotgun (WGS) entry which is preliminary data.</text>
</comment>
<proteinExistence type="predicted"/>